<protein>
    <submittedName>
        <fullName evidence="2">Uncharacterized protein</fullName>
    </submittedName>
</protein>
<organism evidence="2 3">
    <name type="scientific">Canavalia gladiata</name>
    <name type="common">Sword bean</name>
    <name type="synonym">Dolichos gladiatus</name>
    <dbReference type="NCBI Taxonomy" id="3824"/>
    <lineage>
        <taxon>Eukaryota</taxon>
        <taxon>Viridiplantae</taxon>
        <taxon>Streptophyta</taxon>
        <taxon>Embryophyta</taxon>
        <taxon>Tracheophyta</taxon>
        <taxon>Spermatophyta</taxon>
        <taxon>Magnoliopsida</taxon>
        <taxon>eudicotyledons</taxon>
        <taxon>Gunneridae</taxon>
        <taxon>Pentapetalae</taxon>
        <taxon>rosids</taxon>
        <taxon>fabids</taxon>
        <taxon>Fabales</taxon>
        <taxon>Fabaceae</taxon>
        <taxon>Papilionoideae</taxon>
        <taxon>50 kb inversion clade</taxon>
        <taxon>NPAAA clade</taxon>
        <taxon>indigoferoid/millettioid clade</taxon>
        <taxon>Phaseoleae</taxon>
        <taxon>Canavalia</taxon>
    </lineage>
</organism>
<dbReference type="EMBL" id="JAYMYQ010000011">
    <property type="protein sequence ID" value="KAK7306113.1"/>
    <property type="molecule type" value="Genomic_DNA"/>
</dbReference>
<evidence type="ECO:0000313" key="3">
    <source>
        <dbReference type="Proteomes" id="UP001367508"/>
    </source>
</evidence>
<accession>A0AAN9JW63</accession>
<sequence>MVCYENHLVSPTTSLTSLREDSDYEDIHQASSGLQPSYESQHMGNGPLTEKIDVGSNSSYLMHPFSGDCGQPSISGTNYIPLIHRDKFRGNDTAYIDDQKTHGMASWGTVLPTIAKLHSDPSFALYSSIPSSSIGNVLEQGCTPLGSGLIKEAESSQSLQSNWQIPFEDNSRHMSTLTQSLSLEFESGYDTVDPDIVVLRAARAALIENQDVVDIAIIKMHDDPRKGDTLVFTSKKASVDEIESQLAQKGFKVVAHAYVILEFEVVSRQNSEVASGGPHGMIFSQMQKKATRNK</sequence>
<feature type="region of interest" description="Disordered" evidence="1">
    <location>
        <begin position="273"/>
        <end position="294"/>
    </location>
</feature>
<name>A0AAN9JW63_CANGL</name>
<dbReference type="Gene3D" id="3.40.50.300">
    <property type="entry name" value="P-loop containing nucleotide triphosphate hydrolases"/>
    <property type="match status" value="1"/>
</dbReference>
<dbReference type="Proteomes" id="UP001367508">
    <property type="component" value="Unassembled WGS sequence"/>
</dbReference>
<reference evidence="2 3" key="1">
    <citation type="submission" date="2024-01" db="EMBL/GenBank/DDBJ databases">
        <title>The genomes of 5 underutilized Papilionoideae crops provide insights into root nodulation and disease resistanc.</title>
        <authorList>
            <person name="Jiang F."/>
        </authorList>
    </citation>
    <scope>NUCLEOTIDE SEQUENCE [LARGE SCALE GENOMIC DNA]</scope>
    <source>
        <strain evidence="2">LVBAO_FW01</strain>
        <tissue evidence="2">Leaves</tissue>
    </source>
</reference>
<evidence type="ECO:0000313" key="2">
    <source>
        <dbReference type="EMBL" id="KAK7306113.1"/>
    </source>
</evidence>
<keyword evidence="3" id="KW-1185">Reference proteome</keyword>
<gene>
    <name evidence="2" type="ORF">VNO77_44033</name>
</gene>
<dbReference type="InterPro" id="IPR027417">
    <property type="entry name" value="P-loop_NTPase"/>
</dbReference>
<dbReference type="AlphaFoldDB" id="A0AAN9JW63"/>
<evidence type="ECO:0000256" key="1">
    <source>
        <dbReference type="SAM" id="MobiDB-lite"/>
    </source>
</evidence>
<comment type="caution">
    <text evidence="2">The sequence shown here is derived from an EMBL/GenBank/DDBJ whole genome shotgun (WGS) entry which is preliminary data.</text>
</comment>
<proteinExistence type="predicted"/>